<dbReference type="SUPFAM" id="SSF47473">
    <property type="entry name" value="EF-hand"/>
    <property type="match status" value="1"/>
</dbReference>
<dbReference type="InterPro" id="IPR002048">
    <property type="entry name" value="EF_hand_dom"/>
</dbReference>
<gene>
    <name evidence="4" type="ORF">LAQU0_S29e00232g</name>
</gene>
<feature type="domain" description="EF-hand" evidence="3">
    <location>
        <begin position="15"/>
        <end position="50"/>
    </location>
</feature>
<reference evidence="5" key="1">
    <citation type="submission" date="2015-10" db="EMBL/GenBank/DDBJ databases">
        <authorList>
            <person name="Devillers H."/>
        </authorList>
    </citation>
    <scope>NUCLEOTIDE SEQUENCE [LARGE SCALE GENOMIC DNA]</scope>
</reference>
<dbReference type="InterPro" id="IPR011992">
    <property type="entry name" value="EF-hand-dom_pair"/>
</dbReference>
<evidence type="ECO:0000256" key="1">
    <source>
        <dbReference type="ARBA" id="ARBA00022737"/>
    </source>
</evidence>
<keyword evidence="1" id="KW-0677">Repeat</keyword>
<dbReference type="FunFam" id="1.10.238.10:FF:000178">
    <property type="entry name" value="Calmodulin-2 A"/>
    <property type="match status" value="1"/>
</dbReference>
<proteinExistence type="predicted"/>
<accession>A0A0N7MMH9</accession>
<sequence>MEKSPSTSFSQFTQAQIQRMRDAFQFIDDDGDGEISKEDLQKVYSNLGKPDVSEQIIAMLGEKAGELTFPEYLTVMGDRMGKLPDEEELLDALRTFSKNPGHEMSIDANELRAFLNDAGFKDKSKLDKILAQFCTTQLSGDQVFKGRKFLETLE</sequence>
<dbReference type="GO" id="GO:0005509">
    <property type="term" value="F:calcium ion binding"/>
    <property type="evidence" value="ECO:0007669"/>
    <property type="project" value="InterPro"/>
</dbReference>
<keyword evidence="2" id="KW-0106">Calcium</keyword>
<dbReference type="PANTHER" id="PTHR23049">
    <property type="entry name" value="MYOSIN REGULATORY LIGHT CHAIN 2"/>
    <property type="match status" value="1"/>
</dbReference>
<evidence type="ECO:0000256" key="2">
    <source>
        <dbReference type="ARBA" id="ARBA00022837"/>
    </source>
</evidence>
<dbReference type="AlphaFoldDB" id="A0A0N7MMH9"/>
<dbReference type="InterPro" id="IPR050403">
    <property type="entry name" value="Myosin_RLC"/>
</dbReference>
<dbReference type="PROSITE" id="PS50222">
    <property type="entry name" value="EF_HAND_2"/>
    <property type="match status" value="1"/>
</dbReference>
<dbReference type="InterPro" id="IPR018247">
    <property type="entry name" value="EF_Hand_1_Ca_BS"/>
</dbReference>
<protein>
    <submittedName>
        <fullName evidence="4">LAQU0S29e00232g1_1</fullName>
    </submittedName>
</protein>
<name>A0A0N7MMH9_9SACH</name>
<evidence type="ECO:0000313" key="5">
    <source>
        <dbReference type="Proteomes" id="UP000236544"/>
    </source>
</evidence>
<dbReference type="PROSITE" id="PS00018">
    <property type="entry name" value="EF_HAND_1"/>
    <property type="match status" value="1"/>
</dbReference>
<dbReference type="Gene3D" id="1.10.238.10">
    <property type="entry name" value="EF-hand"/>
    <property type="match status" value="1"/>
</dbReference>
<dbReference type="GO" id="GO:0043226">
    <property type="term" value="C:organelle"/>
    <property type="evidence" value="ECO:0007669"/>
    <property type="project" value="UniProtKB-ARBA"/>
</dbReference>
<organism evidence="4 5">
    <name type="scientific">Lachancea quebecensis</name>
    <dbReference type="NCBI Taxonomy" id="1654605"/>
    <lineage>
        <taxon>Eukaryota</taxon>
        <taxon>Fungi</taxon>
        <taxon>Dikarya</taxon>
        <taxon>Ascomycota</taxon>
        <taxon>Saccharomycotina</taxon>
        <taxon>Saccharomycetes</taxon>
        <taxon>Saccharomycetales</taxon>
        <taxon>Saccharomycetaceae</taxon>
        <taxon>Lachancea</taxon>
    </lineage>
</organism>
<keyword evidence="5" id="KW-1185">Reference proteome</keyword>
<dbReference type="EMBL" id="LN890545">
    <property type="protein sequence ID" value="CUS25161.1"/>
    <property type="molecule type" value="Genomic_DNA"/>
</dbReference>
<evidence type="ECO:0000313" key="4">
    <source>
        <dbReference type="EMBL" id="CUS25161.1"/>
    </source>
</evidence>
<evidence type="ECO:0000259" key="3">
    <source>
        <dbReference type="PROSITE" id="PS50222"/>
    </source>
</evidence>
<dbReference type="SMART" id="SM00054">
    <property type="entry name" value="EFh"/>
    <property type="match status" value="1"/>
</dbReference>
<dbReference type="OrthoDB" id="429467at2759"/>
<dbReference type="Proteomes" id="UP000236544">
    <property type="component" value="Unassembled WGS sequence"/>
</dbReference>
<dbReference type="Pfam" id="PF13202">
    <property type="entry name" value="EF-hand_5"/>
    <property type="match status" value="1"/>
</dbReference>